<gene>
    <name evidence="7" type="ORF">SAMN05216446_0763</name>
    <name evidence="6" type="ORF">SAMN05216447_10250</name>
</gene>
<dbReference type="Gene3D" id="3.40.190.290">
    <property type="match status" value="1"/>
</dbReference>
<dbReference type="RefSeq" id="WP_078686942.1">
    <property type="nucleotide sequence ID" value="NZ_FNWT01000002.1"/>
</dbReference>
<dbReference type="InterPro" id="IPR000847">
    <property type="entry name" value="LysR_HTH_N"/>
</dbReference>
<dbReference type="Pfam" id="PF03466">
    <property type="entry name" value="LysR_substrate"/>
    <property type="match status" value="1"/>
</dbReference>
<evidence type="ECO:0000256" key="1">
    <source>
        <dbReference type="ARBA" id="ARBA00009437"/>
    </source>
</evidence>
<keyword evidence="3" id="KW-0238">DNA-binding</keyword>
<protein>
    <submittedName>
        <fullName evidence="7">Transcriptional regulator, LysR family</fullName>
    </submittedName>
</protein>
<dbReference type="InterPro" id="IPR036390">
    <property type="entry name" value="WH_DNA-bd_sf"/>
</dbReference>
<dbReference type="Pfam" id="PF00126">
    <property type="entry name" value="HTH_1"/>
    <property type="match status" value="1"/>
</dbReference>
<keyword evidence="2" id="KW-0805">Transcription regulation</keyword>
<evidence type="ECO:0000313" key="8">
    <source>
        <dbReference type="Proteomes" id="UP000199128"/>
    </source>
</evidence>
<dbReference type="GO" id="GO:0003700">
    <property type="term" value="F:DNA-binding transcription factor activity"/>
    <property type="evidence" value="ECO:0007669"/>
    <property type="project" value="InterPro"/>
</dbReference>
<evidence type="ECO:0000313" key="7">
    <source>
        <dbReference type="EMBL" id="SER42188.1"/>
    </source>
</evidence>
<dbReference type="Proteomes" id="UP000199135">
    <property type="component" value="Unassembled WGS sequence"/>
</dbReference>
<dbReference type="GO" id="GO:0003677">
    <property type="term" value="F:DNA binding"/>
    <property type="evidence" value="ECO:0007669"/>
    <property type="project" value="UniProtKB-KW"/>
</dbReference>
<dbReference type="AlphaFoldDB" id="A0A1H9P1X8"/>
<sequence length="302" mass="33469">MNLKQLEYFMAIAEEHQLTAAAKRLHITQPPLSYELQQLEKELGVRLVNRGPRMAELTDAGKLLYIRAAQIIDATTSATREVKSFGKGSRGTLSIGIISSSGGLFPTPSMRSFAEDYPDVSFELREGNTYEVLDMLERGVVDVGVVRTPFLVGDLECRYAKPENMVAIIPEQMSCGRDPKRVALEDLSGKPLAIYRRFEKVISELMEERGLRLTPSCVSDDARTTCVWASRGMGIGLVPESFLSTTRVERASVKVVDCEKLVTRMAVVWRRGRYVSPLVERFVELFEADAQGAGGGEPTGED</sequence>
<keyword evidence="4" id="KW-0804">Transcription</keyword>
<dbReference type="PANTHER" id="PTHR30419">
    <property type="entry name" value="HTH-TYPE TRANSCRIPTIONAL REGULATOR YBHD"/>
    <property type="match status" value="1"/>
</dbReference>
<dbReference type="PROSITE" id="PS50931">
    <property type="entry name" value="HTH_LYSR"/>
    <property type="match status" value="1"/>
</dbReference>
<dbReference type="InterPro" id="IPR050950">
    <property type="entry name" value="HTH-type_LysR_regulators"/>
</dbReference>
<evidence type="ECO:0000259" key="5">
    <source>
        <dbReference type="PROSITE" id="PS50931"/>
    </source>
</evidence>
<dbReference type="CDD" id="cd05466">
    <property type="entry name" value="PBP2_LTTR_substrate"/>
    <property type="match status" value="1"/>
</dbReference>
<dbReference type="EMBL" id="FNWT01000002">
    <property type="protein sequence ID" value="SEH41901.1"/>
    <property type="molecule type" value="Genomic_DNA"/>
</dbReference>
<dbReference type="Proteomes" id="UP000199128">
    <property type="component" value="Unassembled WGS sequence"/>
</dbReference>
<dbReference type="PANTHER" id="PTHR30419:SF28">
    <property type="entry name" value="HTH-TYPE TRANSCRIPTIONAL REGULATOR BSDA"/>
    <property type="match status" value="1"/>
</dbReference>
<dbReference type="FunFam" id="1.10.10.10:FF:000001">
    <property type="entry name" value="LysR family transcriptional regulator"/>
    <property type="match status" value="1"/>
</dbReference>
<dbReference type="EMBL" id="FOGP01000002">
    <property type="protein sequence ID" value="SER42188.1"/>
    <property type="molecule type" value="Genomic_DNA"/>
</dbReference>
<dbReference type="InterPro" id="IPR005119">
    <property type="entry name" value="LysR_subst-bd"/>
</dbReference>
<reference evidence="8 9" key="2">
    <citation type="submission" date="2016-10" db="EMBL/GenBank/DDBJ databases">
        <authorList>
            <person name="Varghese N."/>
            <person name="Submissions S."/>
        </authorList>
    </citation>
    <scope>NUCLEOTIDE SEQUENCE [LARGE SCALE GENOMIC DNA]</scope>
    <source>
        <strain evidence="8">KHGC19</strain>
        <strain evidence="6 9">WCP15</strain>
    </source>
</reference>
<reference evidence="7" key="1">
    <citation type="submission" date="2016-10" db="EMBL/GenBank/DDBJ databases">
        <authorList>
            <person name="de Groot N.N."/>
        </authorList>
    </citation>
    <scope>NUCLEOTIDE SEQUENCE [LARGE SCALE GENOMIC DNA]</scope>
    <source>
        <strain evidence="7">KHGC19</strain>
    </source>
</reference>
<keyword evidence="9" id="KW-1185">Reference proteome</keyword>
<feature type="domain" description="HTH lysR-type" evidence="5">
    <location>
        <begin position="1"/>
        <end position="58"/>
    </location>
</feature>
<dbReference type="SUPFAM" id="SSF53850">
    <property type="entry name" value="Periplasmic binding protein-like II"/>
    <property type="match status" value="1"/>
</dbReference>
<comment type="similarity">
    <text evidence="1">Belongs to the LysR transcriptional regulatory family.</text>
</comment>
<evidence type="ECO:0000256" key="2">
    <source>
        <dbReference type="ARBA" id="ARBA00023015"/>
    </source>
</evidence>
<dbReference type="PRINTS" id="PR00039">
    <property type="entry name" value="HTHLYSR"/>
</dbReference>
<evidence type="ECO:0000256" key="3">
    <source>
        <dbReference type="ARBA" id="ARBA00023125"/>
    </source>
</evidence>
<accession>A0A1H9P1X8</accession>
<evidence type="ECO:0000256" key="4">
    <source>
        <dbReference type="ARBA" id="ARBA00023163"/>
    </source>
</evidence>
<dbReference type="SUPFAM" id="SSF46785">
    <property type="entry name" value="Winged helix' DNA-binding domain"/>
    <property type="match status" value="1"/>
</dbReference>
<evidence type="ECO:0000313" key="6">
    <source>
        <dbReference type="EMBL" id="SEH41901.1"/>
    </source>
</evidence>
<dbReference type="GO" id="GO:0005829">
    <property type="term" value="C:cytosol"/>
    <property type="evidence" value="ECO:0007669"/>
    <property type="project" value="TreeGrafter"/>
</dbReference>
<name>A0A1H9P1X8_9ACTN</name>
<proteinExistence type="inferred from homology"/>
<dbReference type="Gene3D" id="1.10.10.10">
    <property type="entry name" value="Winged helix-like DNA-binding domain superfamily/Winged helix DNA-binding domain"/>
    <property type="match status" value="1"/>
</dbReference>
<evidence type="ECO:0000313" key="9">
    <source>
        <dbReference type="Proteomes" id="UP000199135"/>
    </source>
</evidence>
<organism evidence="7 8">
    <name type="scientific">Parafannyhessea umbonata</name>
    <dbReference type="NCBI Taxonomy" id="604330"/>
    <lineage>
        <taxon>Bacteria</taxon>
        <taxon>Bacillati</taxon>
        <taxon>Actinomycetota</taxon>
        <taxon>Coriobacteriia</taxon>
        <taxon>Coriobacteriales</taxon>
        <taxon>Atopobiaceae</taxon>
        <taxon>Parafannyhessea</taxon>
    </lineage>
</organism>
<dbReference type="InterPro" id="IPR036388">
    <property type="entry name" value="WH-like_DNA-bd_sf"/>
</dbReference>